<evidence type="ECO:0000256" key="1">
    <source>
        <dbReference type="SAM" id="MobiDB-lite"/>
    </source>
</evidence>
<feature type="region of interest" description="Disordered" evidence="1">
    <location>
        <begin position="374"/>
        <end position="445"/>
    </location>
</feature>
<accession>A0A024TGY9</accession>
<feature type="compositionally biased region" description="Polar residues" evidence="1">
    <location>
        <begin position="374"/>
        <end position="384"/>
    </location>
</feature>
<feature type="region of interest" description="Disordered" evidence="1">
    <location>
        <begin position="184"/>
        <end position="208"/>
    </location>
</feature>
<reference evidence="2" key="1">
    <citation type="submission" date="2013-12" db="EMBL/GenBank/DDBJ databases">
        <title>The Genome Sequence of Aphanomyces invadans NJM9701.</title>
        <authorList>
            <consortium name="The Broad Institute Genomics Platform"/>
            <person name="Russ C."/>
            <person name="Tyler B."/>
            <person name="van West P."/>
            <person name="Dieguez-Uribeondo J."/>
            <person name="Young S.K."/>
            <person name="Zeng Q."/>
            <person name="Gargeya S."/>
            <person name="Fitzgerald M."/>
            <person name="Abouelleil A."/>
            <person name="Alvarado L."/>
            <person name="Chapman S.B."/>
            <person name="Gainer-Dewar J."/>
            <person name="Goldberg J."/>
            <person name="Griggs A."/>
            <person name="Gujja S."/>
            <person name="Hansen M."/>
            <person name="Howarth C."/>
            <person name="Imamovic A."/>
            <person name="Ireland A."/>
            <person name="Larimer J."/>
            <person name="McCowan C."/>
            <person name="Murphy C."/>
            <person name="Pearson M."/>
            <person name="Poon T.W."/>
            <person name="Priest M."/>
            <person name="Roberts A."/>
            <person name="Saif S."/>
            <person name="Shea T."/>
            <person name="Sykes S."/>
            <person name="Wortman J."/>
            <person name="Nusbaum C."/>
            <person name="Birren B."/>
        </authorList>
    </citation>
    <scope>NUCLEOTIDE SEQUENCE [LARGE SCALE GENOMIC DNA]</scope>
    <source>
        <strain evidence="2">NJM9701</strain>
    </source>
</reference>
<evidence type="ECO:0008006" key="3">
    <source>
        <dbReference type="Google" id="ProtNLM"/>
    </source>
</evidence>
<sequence length="569" mass="63617">MIVEAPTYAAFKRERLIRGPSVLPPFLPLRRDLSFSSTTDDTDAATLAICHSKAMALDRMLRAEVADARRDRLRSTKQAAIAVERRLVLRQNAARLLQRAMRNYKNHQTQRRVDACRCIMHWWRKWKPPKSIHECVSIAQYVESRNVDPTSIQVMPSHSIARQQHPHAVSCTTCALHAMGQVPTSRQQPSSISNSIQQPASLDDSMDQDAPATRGLVLELLALRGLAVASSWTSLHAIICAFHQTRPYTTLETGHIRCHAGELNWDANNVLSWQPHNVGRVALTDWHCTVKFYRHDSHGDAKCVGQVHLPADLLESSLAKNQTLTQWFPLEKAVPGDVVRGEVRISFQYDEDISGVATPRQQLELIDALNTLASPRSTTSSRQGIKSPHHPRDSKLARAPAKPRDSLSPENKSPSRMPFTSPSKCTATNQTQAGRAKPPHPYLKRKPFRVRFEKLDWSSVSSKTDSNVPKGATPPPAATTQHGSTLEKLLSFPNQRKLALIHLKHKTELHTIFHRPSNSVIPTMTRPMLSQLQKLPVAATARRLDHRYAALKQSWLLSAGNNVCPNTST</sequence>
<feature type="compositionally biased region" description="Basic and acidic residues" evidence="1">
    <location>
        <begin position="390"/>
        <end position="407"/>
    </location>
</feature>
<dbReference type="VEuPathDB" id="FungiDB:H310_13038"/>
<dbReference type="OrthoDB" id="168509at2759"/>
<dbReference type="RefSeq" id="XP_008878617.1">
    <property type="nucleotide sequence ID" value="XM_008880395.1"/>
</dbReference>
<dbReference type="EMBL" id="KI913997">
    <property type="protein sequence ID" value="ETV92846.1"/>
    <property type="molecule type" value="Genomic_DNA"/>
</dbReference>
<gene>
    <name evidence="2" type="ORF">H310_13038</name>
</gene>
<feature type="compositionally biased region" description="Low complexity" evidence="1">
    <location>
        <begin position="185"/>
        <end position="201"/>
    </location>
</feature>
<feature type="region of interest" description="Disordered" evidence="1">
    <location>
        <begin position="459"/>
        <end position="483"/>
    </location>
</feature>
<protein>
    <recommendedName>
        <fullName evidence="3">C2 domain-containing protein</fullName>
    </recommendedName>
</protein>
<dbReference type="eggNOG" id="ENOG502SF2D">
    <property type="taxonomic scope" value="Eukaryota"/>
</dbReference>
<evidence type="ECO:0000313" key="2">
    <source>
        <dbReference type="EMBL" id="ETV92846.1"/>
    </source>
</evidence>
<proteinExistence type="predicted"/>
<feature type="compositionally biased region" description="Polar residues" evidence="1">
    <location>
        <begin position="408"/>
        <end position="433"/>
    </location>
</feature>
<dbReference type="GeneID" id="20090088"/>
<name>A0A024TGY9_9STRA</name>
<dbReference type="AlphaFoldDB" id="A0A024TGY9"/>
<organism evidence="2">
    <name type="scientific">Aphanomyces invadans</name>
    <dbReference type="NCBI Taxonomy" id="157072"/>
    <lineage>
        <taxon>Eukaryota</taxon>
        <taxon>Sar</taxon>
        <taxon>Stramenopiles</taxon>
        <taxon>Oomycota</taxon>
        <taxon>Saprolegniomycetes</taxon>
        <taxon>Saprolegniales</taxon>
        <taxon>Verrucalvaceae</taxon>
        <taxon>Aphanomyces</taxon>
    </lineage>
</organism>